<evidence type="ECO:0000313" key="3">
    <source>
        <dbReference type="EMBL" id="CAK9010670.1"/>
    </source>
</evidence>
<dbReference type="InterPro" id="IPR000210">
    <property type="entry name" value="BTB/POZ_dom"/>
</dbReference>
<sequence>QRLGSRGCACIDSMEWGKVISLNTTPSIGSTPLDIEVDDFPPAKTERNLAEGIKSLYQTCQMYDLNLVVGKTSLPAHKVVLASMSTACCEQVRKAVAEFEQGREPREALQSTEQVKTGPEAEAVVPLQATGEALAASPPVYSNQWKPDSPSEGEKAPAPERVSPNKDTSQEKSRPSSRPELVLDIASPEAARALLDMVYGLGREYNITSDEANKDVLRLAKQLDIPSLQELATRYLGEQLSSENAVARLQTCQEFGLDEMYDAIVEEVVMTRDALQLVAANEE</sequence>
<reference evidence="3 4" key="1">
    <citation type="submission" date="2024-02" db="EMBL/GenBank/DDBJ databases">
        <authorList>
            <person name="Chen Y."/>
            <person name="Shah S."/>
            <person name="Dougan E. K."/>
            <person name="Thang M."/>
            <person name="Chan C."/>
        </authorList>
    </citation>
    <scope>NUCLEOTIDE SEQUENCE [LARGE SCALE GENOMIC DNA]</scope>
</reference>
<dbReference type="PANTHER" id="PTHR24410">
    <property type="entry name" value="HL07962P-RELATED"/>
    <property type="match status" value="1"/>
</dbReference>
<dbReference type="InterPro" id="IPR011333">
    <property type="entry name" value="SKP1/BTB/POZ_sf"/>
</dbReference>
<dbReference type="SMART" id="SM00225">
    <property type="entry name" value="BTB"/>
    <property type="match status" value="1"/>
</dbReference>
<feature type="non-terminal residue" evidence="3">
    <location>
        <position position="283"/>
    </location>
</feature>
<accession>A0ABP0J8N4</accession>
<protein>
    <recommendedName>
        <fullName evidence="2">BTB domain-containing protein</fullName>
    </recommendedName>
</protein>
<name>A0ABP0J8N4_9DINO</name>
<organism evidence="3 4">
    <name type="scientific">Durusdinium trenchii</name>
    <dbReference type="NCBI Taxonomy" id="1381693"/>
    <lineage>
        <taxon>Eukaryota</taxon>
        <taxon>Sar</taxon>
        <taxon>Alveolata</taxon>
        <taxon>Dinophyceae</taxon>
        <taxon>Suessiales</taxon>
        <taxon>Symbiodiniaceae</taxon>
        <taxon>Durusdinium</taxon>
    </lineage>
</organism>
<dbReference type="EMBL" id="CAXAMM010006330">
    <property type="protein sequence ID" value="CAK9010670.1"/>
    <property type="molecule type" value="Genomic_DNA"/>
</dbReference>
<proteinExistence type="predicted"/>
<dbReference type="PANTHER" id="PTHR24410:SF23">
    <property type="entry name" value="BTB DOMAIN-CONTAINING PROTEIN-RELATED"/>
    <property type="match status" value="1"/>
</dbReference>
<evidence type="ECO:0000313" key="4">
    <source>
        <dbReference type="Proteomes" id="UP001642464"/>
    </source>
</evidence>
<feature type="non-terminal residue" evidence="3">
    <location>
        <position position="1"/>
    </location>
</feature>
<dbReference type="Proteomes" id="UP001642464">
    <property type="component" value="Unassembled WGS sequence"/>
</dbReference>
<evidence type="ECO:0000256" key="1">
    <source>
        <dbReference type="SAM" id="MobiDB-lite"/>
    </source>
</evidence>
<dbReference type="Gene3D" id="3.30.710.10">
    <property type="entry name" value="Potassium Channel Kv1.1, Chain A"/>
    <property type="match status" value="1"/>
</dbReference>
<feature type="region of interest" description="Disordered" evidence="1">
    <location>
        <begin position="136"/>
        <end position="182"/>
    </location>
</feature>
<dbReference type="SUPFAM" id="SSF54695">
    <property type="entry name" value="POZ domain"/>
    <property type="match status" value="1"/>
</dbReference>
<dbReference type="InterPro" id="IPR051481">
    <property type="entry name" value="BTB-POZ/Galectin-3-binding"/>
</dbReference>
<evidence type="ECO:0000259" key="2">
    <source>
        <dbReference type="SMART" id="SM00225"/>
    </source>
</evidence>
<comment type="caution">
    <text evidence="3">The sequence shown here is derived from an EMBL/GenBank/DDBJ whole genome shotgun (WGS) entry which is preliminary data.</text>
</comment>
<gene>
    <name evidence="3" type="ORF">SCF082_LOCUS10767</name>
</gene>
<feature type="domain" description="BTB" evidence="2">
    <location>
        <begin position="63"/>
        <end position="240"/>
    </location>
</feature>
<keyword evidence="4" id="KW-1185">Reference proteome</keyword>